<evidence type="ECO:0000313" key="2">
    <source>
        <dbReference type="EMBL" id="SFV27282.1"/>
    </source>
</evidence>
<accession>A0A1I7MXZ3</accession>
<sequence length="195" mass="20860">MRTLLSAVTAALLLATSFNSASAETIDASTLTCHDLIETAASSEKASVYGATVVLYWMAGYQATAEQGTVVDFDNLSKEFSQTTEFCGQNPTVGVMSASEKFMGENAEDQTSKAIDLAILKCEAVNTTKEDETEGLGQILMWLAGYHASVAKSTVIDMDKFSESVSKMATYCAENPQMGLFTASEKFMSEEGDGE</sequence>
<dbReference type="Pfam" id="PF06411">
    <property type="entry name" value="HdeA"/>
    <property type="match status" value="2"/>
</dbReference>
<dbReference type="Proteomes" id="UP000199423">
    <property type="component" value="Unassembled WGS sequence"/>
</dbReference>
<evidence type="ECO:0000313" key="3">
    <source>
        <dbReference type="Proteomes" id="UP000199423"/>
    </source>
</evidence>
<reference evidence="3" key="1">
    <citation type="submission" date="2016-10" db="EMBL/GenBank/DDBJ databases">
        <authorList>
            <person name="Varghese N."/>
            <person name="Submissions S."/>
        </authorList>
    </citation>
    <scope>NUCLEOTIDE SEQUENCE [LARGE SCALE GENOMIC DNA]</scope>
    <source>
        <strain evidence="3">DSM 1565</strain>
    </source>
</reference>
<dbReference type="InterPro" id="IPR010486">
    <property type="entry name" value="HNS-dep_expression_A/B"/>
</dbReference>
<gene>
    <name evidence="2" type="ORF">SAMN04488557_0721</name>
</gene>
<keyword evidence="3" id="KW-1185">Reference proteome</keyword>
<dbReference type="AlphaFoldDB" id="A0A1I7MXZ3"/>
<proteinExistence type="predicted"/>
<feature type="signal peptide" evidence="1">
    <location>
        <begin position="1"/>
        <end position="23"/>
    </location>
</feature>
<dbReference type="RefSeq" id="WP_177228034.1">
    <property type="nucleotide sequence ID" value="NZ_FPCH01000001.1"/>
</dbReference>
<dbReference type="EMBL" id="FPCH01000001">
    <property type="protein sequence ID" value="SFV27282.1"/>
    <property type="molecule type" value="Genomic_DNA"/>
</dbReference>
<evidence type="ECO:0000256" key="1">
    <source>
        <dbReference type="SAM" id="SignalP"/>
    </source>
</evidence>
<organism evidence="2 3">
    <name type="scientific">Hyphomicrobium facile</name>
    <dbReference type="NCBI Taxonomy" id="51670"/>
    <lineage>
        <taxon>Bacteria</taxon>
        <taxon>Pseudomonadati</taxon>
        <taxon>Pseudomonadota</taxon>
        <taxon>Alphaproteobacteria</taxon>
        <taxon>Hyphomicrobiales</taxon>
        <taxon>Hyphomicrobiaceae</taxon>
        <taxon>Hyphomicrobium</taxon>
    </lineage>
</organism>
<protein>
    <submittedName>
        <fullName evidence="2">HdeA/HdeB family protein</fullName>
    </submittedName>
</protein>
<name>A0A1I7MXZ3_9HYPH</name>
<keyword evidence="1" id="KW-0732">Signal</keyword>
<feature type="chain" id="PRO_5011573525" evidence="1">
    <location>
        <begin position="24"/>
        <end position="195"/>
    </location>
</feature>